<comment type="caution">
    <text evidence="1">The sequence shown here is derived from an EMBL/GenBank/DDBJ whole genome shotgun (WGS) entry which is preliminary data.</text>
</comment>
<name>A0A542E5R6_9MICO</name>
<gene>
    <name evidence="1" type="ORF">FB458_3814</name>
</gene>
<evidence type="ECO:0000313" key="2">
    <source>
        <dbReference type="Proteomes" id="UP000317893"/>
    </source>
</evidence>
<reference evidence="1 2" key="1">
    <citation type="submission" date="2019-06" db="EMBL/GenBank/DDBJ databases">
        <title>Sequencing the genomes of 1000 actinobacteria strains.</title>
        <authorList>
            <person name="Klenk H.-P."/>
        </authorList>
    </citation>
    <scope>NUCLEOTIDE SEQUENCE [LARGE SCALE GENOMIC DNA]</scope>
    <source>
        <strain evidence="1 2">DSM 18607</strain>
    </source>
</reference>
<proteinExistence type="predicted"/>
<dbReference type="EMBL" id="VFMN01000001">
    <property type="protein sequence ID" value="TQJ10685.1"/>
    <property type="molecule type" value="Genomic_DNA"/>
</dbReference>
<protein>
    <submittedName>
        <fullName evidence="1">Uncharacterized protein</fullName>
    </submittedName>
</protein>
<accession>A0A542E5R6</accession>
<dbReference type="RefSeq" id="WP_141849873.1">
    <property type="nucleotide sequence ID" value="NZ_BAAAPR010000012.1"/>
</dbReference>
<dbReference type="OrthoDB" id="5115706at2"/>
<keyword evidence="2" id="KW-1185">Reference proteome</keyword>
<dbReference type="Proteomes" id="UP000317893">
    <property type="component" value="Unassembled WGS sequence"/>
</dbReference>
<evidence type="ECO:0000313" key="1">
    <source>
        <dbReference type="EMBL" id="TQJ10685.1"/>
    </source>
</evidence>
<organism evidence="1 2">
    <name type="scientific">Lapillicoccus jejuensis</name>
    <dbReference type="NCBI Taxonomy" id="402171"/>
    <lineage>
        <taxon>Bacteria</taxon>
        <taxon>Bacillati</taxon>
        <taxon>Actinomycetota</taxon>
        <taxon>Actinomycetes</taxon>
        <taxon>Micrococcales</taxon>
        <taxon>Intrasporangiaceae</taxon>
        <taxon>Lapillicoccus</taxon>
    </lineage>
</organism>
<dbReference type="AlphaFoldDB" id="A0A542E5R6"/>
<sequence>MGDWDKTVGRADLGTQEGQRVLERFLDAHPDTFVDDYAATDPTEDFAETFAVWCALGEDGADGSHPVDQRLHDIASDPSVTSVAGPGCARIRQGLADAS</sequence>